<protein>
    <recommendedName>
        <fullName evidence="3">Leucine-rich repeat domain-containing protein</fullName>
    </recommendedName>
</protein>
<dbReference type="Gene3D" id="3.80.10.10">
    <property type="entry name" value="Ribonuclease Inhibitor"/>
    <property type="match status" value="1"/>
</dbReference>
<proteinExistence type="predicted"/>
<dbReference type="SUPFAM" id="SSF52058">
    <property type="entry name" value="L domain-like"/>
    <property type="match status" value="1"/>
</dbReference>
<evidence type="ECO:0000313" key="1">
    <source>
        <dbReference type="EMBL" id="EDN76646.1"/>
    </source>
</evidence>
<reference evidence="1 2" key="2">
    <citation type="submission" date="2007-06" db="EMBL/GenBank/DDBJ databases">
        <title>Draft genome sequence of Ruminococcus gnavus (ATCC 29149).</title>
        <authorList>
            <person name="Sudarsanam P."/>
            <person name="Ley R."/>
            <person name="Guruge J."/>
            <person name="Turnbaugh P.J."/>
            <person name="Mahowald M."/>
            <person name="Liep D."/>
            <person name="Gordon J."/>
        </authorList>
    </citation>
    <scope>NUCLEOTIDE SEQUENCE [LARGE SCALE GENOMIC DNA]</scope>
    <source>
        <strain evidence="1 2">ATCC 29149</strain>
    </source>
</reference>
<reference evidence="1 2" key="1">
    <citation type="submission" date="2007-04" db="EMBL/GenBank/DDBJ databases">
        <authorList>
            <person name="Fulton L."/>
            <person name="Clifton S."/>
            <person name="Fulton B."/>
            <person name="Xu J."/>
            <person name="Minx P."/>
            <person name="Pepin K.H."/>
            <person name="Johnson M."/>
            <person name="Thiruvilangam P."/>
            <person name="Bhonagiri V."/>
            <person name="Nash W.E."/>
            <person name="Mardis E.R."/>
            <person name="Wilson R.K."/>
        </authorList>
    </citation>
    <scope>NUCLEOTIDE SEQUENCE [LARGE SCALE GENOMIC DNA]</scope>
    <source>
        <strain evidence="1 2">ATCC 29149</strain>
    </source>
</reference>
<name>A7B694_MEDG7</name>
<organism evidence="1 2">
    <name type="scientific">Mediterraneibacter gnavus (strain ATCC 29149 / DSM 114966 / JCM 6515 / VPI C7-9)</name>
    <name type="common">Ruminococcus gnavus</name>
    <dbReference type="NCBI Taxonomy" id="411470"/>
    <lineage>
        <taxon>Bacteria</taxon>
        <taxon>Bacillati</taxon>
        <taxon>Bacillota</taxon>
        <taxon>Clostridia</taxon>
        <taxon>Lachnospirales</taxon>
        <taxon>Lachnospiraceae</taxon>
        <taxon>Mediterraneibacter</taxon>
    </lineage>
</organism>
<evidence type="ECO:0000313" key="2">
    <source>
        <dbReference type="Proteomes" id="UP000004410"/>
    </source>
</evidence>
<gene>
    <name evidence="1" type="ORF">RUMGNA_03107</name>
</gene>
<dbReference type="Proteomes" id="UP000004410">
    <property type="component" value="Unassembled WGS sequence"/>
</dbReference>
<dbReference type="PaxDb" id="411470-RUMGNA_03107"/>
<comment type="caution">
    <text evidence="1">The sequence shown here is derived from an EMBL/GenBank/DDBJ whole genome shotgun (WGS) entry which is preliminary data.</text>
</comment>
<dbReference type="InterPro" id="IPR032675">
    <property type="entry name" value="LRR_dom_sf"/>
</dbReference>
<dbReference type="AlphaFoldDB" id="A7B694"/>
<evidence type="ECO:0008006" key="3">
    <source>
        <dbReference type="Google" id="ProtNLM"/>
    </source>
</evidence>
<accession>A7B694</accession>
<dbReference type="eggNOG" id="COG4886">
    <property type="taxonomic scope" value="Bacteria"/>
</dbReference>
<sequence length="328" mass="38530">MYFKNFDGTIKIDGFVFSDYKGNTTMRISNTQEERPKRRTERTIEEHVKFINENNVERVDVFTESIEFLKECPGIKAASVYVPLCVEKEFDFSPLYEMENLEAVDCGAESLAGAPRVNKFFVDFTKMKHIKQIKISLNDFRSGTGFQKVKDLELLKIFDCNKEDLREYFCSEKMKYLMIYDSRLRNLDHIETAPNLKWVQLEDLKRLEDISALEHIAESVEALCISGCPKVKDFSVLEKLVNLRHLELTGRNEISSLSFLNQMPQIQTFLFSVNVLDGDLTLCMKIPYVYCERNRKHYNLKNKDLPRTVDEYYGWGYKFELPSEYMLY</sequence>
<dbReference type="EMBL" id="AAYG02000027">
    <property type="protein sequence ID" value="EDN76646.1"/>
    <property type="molecule type" value="Genomic_DNA"/>
</dbReference>